<evidence type="ECO:0000256" key="8">
    <source>
        <dbReference type="ARBA" id="ARBA00022723"/>
    </source>
</evidence>
<dbReference type="Gene3D" id="3.40.630.10">
    <property type="entry name" value="Zn peptidases"/>
    <property type="match status" value="1"/>
</dbReference>
<dbReference type="SUPFAM" id="SSF53187">
    <property type="entry name" value="Zn-dependent exopeptidases"/>
    <property type="match status" value="1"/>
</dbReference>
<dbReference type="AlphaFoldDB" id="A0AAD7ZLN7"/>
<feature type="signal peptide" evidence="13">
    <location>
        <begin position="1"/>
        <end position="23"/>
    </location>
</feature>
<feature type="domain" description="Peptidase M28" evidence="14">
    <location>
        <begin position="113"/>
        <end position="342"/>
    </location>
</feature>
<evidence type="ECO:0000313" key="16">
    <source>
        <dbReference type="Proteomes" id="UP001233999"/>
    </source>
</evidence>
<accession>A0AAD7ZLN7</accession>
<keyword evidence="11" id="KW-0012">Acyltransferase</keyword>
<name>A0AAD7ZLN7_DIPPU</name>
<comment type="caution">
    <text evidence="15">The sequence shown here is derived from an EMBL/GenBank/DDBJ whole genome shotgun (WGS) entry which is preliminary data.</text>
</comment>
<evidence type="ECO:0000256" key="6">
    <source>
        <dbReference type="ARBA" id="ARBA00022525"/>
    </source>
</evidence>
<reference evidence="15" key="1">
    <citation type="journal article" date="2023" name="IScience">
        <title>Live-bearing cockroach genome reveals convergent evolutionary mechanisms linked to viviparity in insects and beyond.</title>
        <authorList>
            <person name="Fouks B."/>
            <person name="Harrison M.C."/>
            <person name="Mikhailova A.A."/>
            <person name="Marchal E."/>
            <person name="English S."/>
            <person name="Carruthers M."/>
            <person name="Jennings E.C."/>
            <person name="Chiamaka E.L."/>
            <person name="Frigard R.A."/>
            <person name="Pippel M."/>
            <person name="Attardo G.M."/>
            <person name="Benoit J.B."/>
            <person name="Bornberg-Bauer E."/>
            <person name="Tobe S.S."/>
        </authorList>
    </citation>
    <scope>NUCLEOTIDE SEQUENCE</scope>
    <source>
        <strain evidence="15">Stay&amp;Tobe</strain>
    </source>
</reference>
<dbReference type="CDD" id="cd03880">
    <property type="entry name" value="M28_QC_like"/>
    <property type="match status" value="1"/>
</dbReference>
<dbReference type="InterPro" id="IPR040234">
    <property type="entry name" value="QC/QCL"/>
</dbReference>
<evidence type="ECO:0000256" key="11">
    <source>
        <dbReference type="ARBA" id="ARBA00023315"/>
    </source>
</evidence>
<dbReference type="Proteomes" id="UP001233999">
    <property type="component" value="Unassembled WGS sequence"/>
</dbReference>
<dbReference type="EMBL" id="JASPKZ010007767">
    <property type="protein sequence ID" value="KAJ9582682.1"/>
    <property type="molecule type" value="Genomic_DNA"/>
</dbReference>
<keyword evidence="10" id="KW-1015">Disulfide bond</keyword>
<evidence type="ECO:0000256" key="3">
    <source>
        <dbReference type="ARBA" id="ARBA00006014"/>
    </source>
</evidence>
<keyword evidence="6" id="KW-0964">Secreted</keyword>
<protein>
    <recommendedName>
        <fullName evidence="5">Glutaminyl-peptide cyclotransferase</fullName>
        <ecNumber evidence="4">2.3.2.5</ecNumber>
    </recommendedName>
</protein>
<dbReference type="PANTHER" id="PTHR12283">
    <property type="entry name" value="GLUTAMINYL-PEPTIDE CYCLOTRANSFERASE"/>
    <property type="match status" value="1"/>
</dbReference>
<evidence type="ECO:0000256" key="12">
    <source>
        <dbReference type="ARBA" id="ARBA00057903"/>
    </source>
</evidence>
<keyword evidence="16" id="KW-1185">Reference proteome</keyword>
<comment type="catalytic activity">
    <reaction evidence="1">
        <text>N-terminal L-glutaminyl-[peptide] = N-terminal 5-oxo-L-prolyl-[peptide] + NH4(+)</text>
        <dbReference type="Rhea" id="RHEA:23652"/>
        <dbReference type="Rhea" id="RHEA-COMP:11736"/>
        <dbReference type="Rhea" id="RHEA-COMP:11846"/>
        <dbReference type="ChEBI" id="CHEBI:28938"/>
        <dbReference type="ChEBI" id="CHEBI:64722"/>
        <dbReference type="ChEBI" id="CHEBI:87215"/>
        <dbReference type="EC" id="2.3.2.5"/>
    </reaction>
</comment>
<comment type="subcellular location">
    <subcellularLocation>
        <location evidence="2">Secreted</location>
    </subcellularLocation>
</comment>
<keyword evidence="13" id="KW-0732">Signal</keyword>
<dbReference type="GO" id="GO:0016603">
    <property type="term" value="F:glutaminyl-peptide cyclotransferase activity"/>
    <property type="evidence" value="ECO:0007669"/>
    <property type="project" value="UniProtKB-EC"/>
</dbReference>
<dbReference type="Pfam" id="PF04389">
    <property type="entry name" value="Peptidase_M28"/>
    <property type="match status" value="1"/>
</dbReference>
<evidence type="ECO:0000313" key="15">
    <source>
        <dbReference type="EMBL" id="KAJ9582682.1"/>
    </source>
</evidence>
<dbReference type="PROSITE" id="PS51257">
    <property type="entry name" value="PROKAR_LIPOPROTEIN"/>
    <property type="match status" value="1"/>
</dbReference>
<dbReference type="InterPro" id="IPR007484">
    <property type="entry name" value="Peptidase_M28"/>
</dbReference>
<dbReference type="GO" id="GO:0005576">
    <property type="term" value="C:extracellular region"/>
    <property type="evidence" value="ECO:0007669"/>
    <property type="project" value="UniProtKB-SubCell"/>
</dbReference>
<gene>
    <name evidence="15" type="ORF">L9F63_022975</name>
</gene>
<evidence type="ECO:0000259" key="14">
    <source>
        <dbReference type="Pfam" id="PF04389"/>
    </source>
</evidence>
<feature type="chain" id="PRO_5041922194" description="Glutaminyl-peptide cyclotransferase" evidence="13">
    <location>
        <begin position="24"/>
        <end position="395"/>
    </location>
</feature>
<evidence type="ECO:0000256" key="9">
    <source>
        <dbReference type="ARBA" id="ARBA00022833"/>
    </source>
</evidence>
<comment type="function">
    <text evidence="12">Acts as a glutaminyl-peptide cyclotransferase. Responsible for the biosynthesis of pyroglutamyl peptides. Might be more efficient in the conversion of tri and tetrapeptides in vitro. Might have a relative preference for substrates containing hydrophobic amino acids in vitro.</text>
</comment>
<dbReference type="GO" id="GO:0008270">
    <property type="term" value="F:zinc ion binding"/>
    <property type="evidence" value="ECO:0007669"/>
    <property type="project" value="TreeGrafter"/>
</dbReference>
<comment type="similarity">
    <text evidence="3">Belongs to the glutaminyl-peptide cyclotransferase family.</text>
</comment>
<evidence type="ECO:0000256" key="2">
    <source>
        <dbReference type="ARBA" id="ARBA00004613"/>
    </source>
</evidence>
<dbReference type="FunFam" id="3.40.630.10:FF:000029">
    <property type="entry name" value="Glutaminyl-peptide cyclotransferase"/>
    <property type="match status" value="1"/>
</dbReference>
<keyword evidence="7" id="KW-0808">Transferase</keyword>
<feature type="non-terminal residue" evidence="15">
    <location>
        <position position="395"/>
    </location>
</feature>
<evidence type="ECO:0000256" key="13">
    <source>
        <dbReference type="SAM" id="SignalP"/>
    </source>
</evidence>
<evidence type="ECO:0000256" key="5">
    <source>
        <dbReference type="ARBA" id="ARBA00016861"/>
    </source>
</evidence>
<evidence type="ECO:0000256" key="10">
    <source>
        <dbReference type="ARBA" id="ARBA00023157"/>
    </source>
</evidence>
<evidence type="ECO:0000256" key="1">
    <source>
        <dbReference type="ARBA" id="ARBA00000001"/>
    </source>
</evidence>
<sequence length="395" mass="45575">MIRNTLVFSLLVVIGCIIEDAVCNVASRLLEEKNSHKPNVLTDDQIVKVASLSNVAQFELVLDTILVPRVVGTSDHEFVKQFIIKTMQELGWNVESDPFEDDTPIFGKLKFENIVATLNPNAKRHLVIACHYDSKYYREYNFVGATDSAVPCAMMINLAYVMAEPLKKTLKQNDVGLRFIFLDGEEAFKSWGPSDSIYGARHLAAKWEQMPFPRNNNDGTNQLDRMDIFVLLDLLGAPDPVFYNYFSKTEKWYRRMMLAERNLARLGQLVQYSVGKPDQYYFQQKSLRAGIEDDHIPFLRRGVPILHLIPIPFPSVWHQEEDNRNAVDLTTVENLSKILRVFVAEYLHLQLIFMFKKFYGESDLAAKLQPQHFRPIILLTLHVILFRKRKICDSD</sequence>
<dbReference type="PANTHER" id="PTHR12283:SF6">
    <property type="entry name" value="GLUTAMINYL-PEPTIDE CYCLOTRANSFERASE-RELATED"/>
    <property type="match status" value="1"/>
</dbReference>
<reference evidence="15" key="2">
    <citation type="submission" date="2023-05" db="EMBL/GenBank/DDBJ databases">
        <authorList>
            <person name="Fouks B."/>
        </authorList>
    </citation>
    <scope>NUCLEOTIDE SEQUENCE</scope>
    <source>
        <strain evidence="15">Stay&amp;Tobe</strain>
        <tissue evidence="15">Testes</tissue>
    </source>
</reference>
<keyword evidence="9" id="KW-0862">Zinc</keyword>
<proteinExistence type="inferred from homology"/>
<dbReference type="EC" id="2.3.2.5" evidence="4"/>
<evidence type="ECO:0000256" key="4">
    <source>
        <dbReference type="ARBA" id="ARBA00012012"/>
    </source>
</evidence>
<evidence type="ECO:0000256" key="7">
    <source>
        <dbReference type="ARBA" id="ARBA00022679"/>
    </source>
</evidence>
<dbReference type="InterPro" id="IPR037457">
    <property type="entry name" value="M28_QC"/>
</dbReference>
<organism evidence="15 16">
    <name type="scientific">Diploptera punctata</name>
    <name type="common">Pacific beetle cockroach</name>
    <dbReference type="NCBI Taxonomy" id="6984"/>
    <lineage>
        <taxon>Eukaryota</taxon>
        <taxon>Metazoa</taxon>
        <taxon>Ecdysozoa</taxon>
        <taxon>Arthropoda</taxon>
        <taxon>Hexapoda</taxon>
        <taxon>Insecta</taxon>
        <taxon>Pterygota</taxon>
        <taxon>Neoptera</taxon>
        <taxon>Polyneoptera</taxon>
        <taxon>Dictyoptera</taxon>
        <taxon>Blattodea</taxon>
        <taxon>Blaberoidea</taxon>
        <taxon>Blaberidae</taxon>
        <taxon>Diplopterinae</taxon>
        <taxon>Diploptera</taxon>
    </lineage>
</organism>
<keyword evidence="8" id="KW-0479">Metal-binding</keyword>